<proteinExistence type="predicted"/>
<dbReference type="AlphaFoldDB" id="A0A138ZX86"/>
<name>A0A138ZX86_GONPJ</name>
<dbReference type="Proteomes" id="UP000070544">
    <property type="component" value="Unassembled WGS sequence"/>
</dbReference>
<accession>A0A138ZX86</accession>
<protein>
    <submittedName>
        <fullName evidence="1">Uncharacterized protein</fullName>
    </submittedName>
</protein>
<keyword evidence="2" id="KW-1185">Reference proteome</keyword>
<organism evidence="1 2">
    <name type="scientific">Gonapodya prolifera (strain JEL478)</name>
    <name type="common">Monoblepharis prolifera</name>
    <dbReference type="NCBI Taxonomy" id="1344416"/>
    <lineage>
        <taxon>Eukaryota</taxon>
        <taxon>Fungi</taxon>
        <taxon>Fungi incertae sedis</taxon>
        <taxon>Chytridiomycota</taxon>
        <taxon>Chytridiomycota incertae sedis</taxon>
        <taxon>Monoblepharidomycetes</taxon>
        <taxon>Monoblepharidales</taxon>
        <taxon>Gonapodyaceae</taxon>
        <taxon>Gonapodya</taxon>
    </lineage>
</organism>
<sequence>MSPTERKSFVRPLDVTLRVGKNDALMESYDQVAMALKHIAPHVVWWTIDCAVGELRAAGAMLVSGERTEQILLVNYPSSAHAWVNLALQGCPNLRTLYLQRMFADRVPSSQIASIGWYTNLAPSTASECQRSMRLNTPSRTSFDAFVASPIPSGVGKHSSPFSLWRWTHVAATFHH</sequence>
<dbReference type="EMBL" id="KQ965886">
    <property type="protein sequence ID" value="KXS09122.1"/>
    <property type="molecule type" value="Genomic_DNA"/>
</dbReference>
<evidence type="ECO:0000313" key="1">
    <source>
        <dbReference type="EMBL" id="KXS09122.1"/>
    </source>
</evidence>
<evidence type="ECO:0000313" key="2">
    <source>
        <dbReference type="Proteomes" id="UP000070544"/>
    </source>
</evidence>
<gene>
    <name evidence="1" type="ORF">M427DRAFT_64706</name>
</gene>
<reference evidence="1 2" key="1">
    <citation type="journal article" date="2015" name="Genome Biol. Evol.">
        <title>Phylogenomic analyses indicate that early fungi evolved digesting cell walls of algal ancestors of land plants.</title>
        <authorList>
            <person name="Chang Y."/>
            <person name="Wang S."/>
            <person name="Sekimoto S."/>
            <person name="Aerts A.L."/>
            <person name="Choi C."/>
            <person name="Clum A."/>
            <person name="LaButti K.M."/>
            <person name="Lindquist E.A."/>
            <person name="Yee Ngan C."/>
            <person name="Ohm R.A."/>
            <person name="Salamov A.A."/>
            <person name="Grigoriev I.V."/>
            <person name="Spatafora J.W."/>
            <person name="Berbee M.L."/>
        </authorList>
    </citation>
    <scope>NUCLEOTIDE SEQUENCE [LARGE SCALE GENOMIC DNA]</scope>
    <source>
        <strain evidence="1 2">JEL478</strain>
    </source>
</reference>